<dbReference type="Proteomes" id="UP000423413">
    <property type="component" value="Chromosome"/>
</dbReference>
<dbReference type="EMBL" id="CP046441">
    <property type="protein sequence ID" value="QGT80012.1"/>
    <property type="molecule type" value="Genomic_DNA"/>
</dbReference>
<dbReference type="AntiFam" id="ANF00261">
    <property type="entry name" value="Protein of unknown function (DUF1534)"/>
</dbReference>
<evidence type="ECO:0000313" key="3">
    <source>
        <dbReference type="Proteomes" id="UP000423413"/>
    </source>
</evidence>
<gene>
    <name evidence="2" type="ORF">GMO17_01875</name>
</gene>
<organism evidence="2 3">
    <name type="scientific">Pseudomonas coronafaciens pv. coronafaciens</name>
    <dbReference type="NCBI Taxonomy" id="235275"/>
    <lineage>
        <taxon>Bacteria</taxon>
        <taxon>Pseudomonadati</taxon>
        <taxon>Pseudomonadota</taxon>
        <taxon>Gammaproteobacteria</taxon>
        <taxon>Pseudomonadales</taxon>
        <taxon>Pseudomonadaceae</taxon>
        <taxon>Pseudomonas</taxon>
        <taxon>Pseudomonas coronafaciens</taxon>
    </lineage>
</organism>
<reference evidence="2 3" key="1">
    <citation type="submission" date="2019-11" db="EMBL/GenBank/DDBJ databases">
        <title>Complete genome sequence of Pseudomonas syringae pv. coronafaciens isolate B19001 originated in imported oat cereal.</title>
        <authorList>
            <person name="Kim S.M."/>
            <person name="Lee B.C."/>
            <person name="Seo S.J."/>
            <person name="Lee J.E."/>
            <person name="Choi N.J."/>
            <person name="Park J.H."/>
        </authorList>
    </citation>
    <scope>NUCLEOTIDE SEQUENCE [LARGE SCALE GENOMIC DNA]</scope>
    <source>
        <strain evidence="2 3">B19001</strain>
    </source>
</reference>
<feature type="region of interest" description="Disordered" evidence="1">
    <location>
        <begin position="57"/>
        <end position="97"/>
    </location>
</feature>
<accession>A0AAE6QC57</accession>
<evidence type="ECO:0000256" key="1">
    <source>
        <dbReference type="SAM" id="MobiDB-lite"/>
    </source>
</evidence>
<sequence length="97" mass="10831">MPVLDGPLRTRNRTQSVQKCVPTLERGHDRSSSGRLSCLTSQHMRLSFLTLQRGNALGDAPRHRSAPRRLLDSGRKSSKMAYGHWHESHRGLSTSGV</sequence>
<name>A0AAE6QC57_9PSED</name>
<protein>
    <submittedName>
        <fullName evidence="2">DUF1534 domain-containing protein</fullName>
    </submittedName>
</protein>
<proteinExistence type="predicted"/>
<dbReference type="AlphaFoldDB" id="A0AAE6QC57"/>
<evidence type="ECO:0000313" key="2">
    <source>
        <dbReference type="EMBL" id="QGT80012.1"/>
    </source>
</evidence>